<evidence type="ECO:0000313" key="4">
    <source>
        <dbReference type="EMBL" id="OBU02127.1"/>
    </source>
</evidence>
<comment type="caution">
    <text evidence="4">The sequence shown here is derived from an EMBL/GenBank/DDBJ whole genome shotgun (WGS) entry which is preliminary data.</text>
</comment>
<reference evidence="4 5" key="1">
    <citation type="submission" date="2016-06" db="EMBL/GenBank/DDBJ databases">
        <authorList>
            <person name="Kjaerup R.B."/>
            <person name="Dalgaard T.S."/>
            <person name="Juul-Madsen H.R."/>
        </authorList>
    </citation>
    <scope>NUCLEOTIDE SEQUENCE [LARGE SCALE GENOMIC DNA]</scope>
    <source>
        <strain evidence="4 5">GCSL-Mp3</strain>
    </source>
</reference>
<dbReference type="Pfam" id="PF00583">
    <property type="entry name" value="Acetyltransf_1"/>
    <property type="match status" value="1"/>
</dbReference>
<keyword evidence="2" id="KW-0012">Acyltransferase</keyword>
<accession>A0A1B8GZ75</accession>
<evidence type="ECO:0000259" key="3">
    <source>
        <dbReference type="PROSITE" id="PS51186"/>
    </source>
</evidence>
<dbReference type="AlphaFoldDB" id="A0A1B8GZ75"/>
<dbReference type="SUPFAM" id="SSF55729">
    <property type="entry name" value="Acyl-CoA N-acyltransferases (Nat)"/>
    <property type="match status" value="1"/>
</dbReference>
<dbReference type="GO" id="GO:0016747">
    <property type="term" value="F:acyltransferase activity, transferring groups other than amino-acyl groups"/>
    <property type="evidence" value="ECO:0007669"/>
    <property type="project" value="InterPro"/>
</dbReference>
<dbReference type="InterPro" id="IPR050680">
    <property type="entry name" value="YpeA/RimI_acetyltransf"/>
</dbReference>
<evidence type="ECO:0000313" key="5">
    <source>
        <dbReference type="Proteomes" id="UP000092247"/>
    </source>
</evidence>
<proteinExistence type="predicted"/>
<evidence type="ECO:0000256" key="1">
    <source>
        <dbReference type="ARBA" id="ARBA00022679"/>
    </source>
</evidence>
<dbReference type="InterPro" id="IPR000182">
    <property type="entry name" value="GNAT_dom"/>
</dbReference>
<gene>
    <name evidence="4" type="ORF">AYY17_14080</name>
</gene>
<feature type="domain" description="N-acetyltransferase" evidence="3">
    <location>
        <begin position="115"/>
        <end position="256"/>
    </location>
</feature>
<organism evidence="4 5">
    <name type="scientific">Morganella psychrotolerans</name>
    <dbReference type="NCBI Taxonomy" id="368603"/>
    <lineage>
        <taxon>Bacteria</taxon>
        <taxon>Pseudomonadati</taxon>
        <taxon>Pseudomonadota</taxon>
        <taxon>Gammaproteobacteria</taxon>
        <taxon>Enterobacterales</taxon>
        <taxon>Morganellaceae</taxon>
        <taxon>Morganella</taxon>
    </lineage>
</organism>
<dbReference type="STRING" id="368603.AYY16_00915"/>
<keyword evidence="1 4" id="KW-0808">Transferase</keyword>
<dbReference type="Gene3D" id="3.40.630.30">
    <property type="match status" value="1"/>
</dbReference>
<name>A0A1B8GZ75_9GAMM</name>
<sequence length="256" mass="28645">MSLQGYLATERHFWRNIAQSCTDISEYAQCYLTPLPVPVFNYIYLQAGAGKTDLMQAQAVFDNGSKPHCLVTEKTAADYLHPQIVAGGYEADGETSAMHLNITQWQPLSVLPQGCDVREVNHQLTLWATPLEAAFPTDDGADDMPDFSIISDYISYHQRAMEKGTELHHFVLMYHNEPVSCMTLSILNNAARIDDLGTIPAFQGKGFASLLLNHALTLCRTRGVSDCYLEASSEGLELYKKHGFRTLFEYCFYIKG</sequence>
<dbReference type="InterPro" id="IPR016181">
    <property type="entry name" value="Acyl_CoA_acyltransferase"/>
</dbReference>
<evidence type="ECO:0000256" key="2">
    <source>
        <dbReference type="ARBA" id="ARBA00023315"/>
    </source>
</evidence>
<dbReference type="Proteomes" id="UP000092247">
    <property type="component" value="Unassembled WGS sequence"/>
</dbReference>
<dbReference type="CDD" id="cd04301">
    <property type="entry name" value="NAT_SF"/>
    <property type="match status" value="1"/>
</dbReference>
<dbReference type="RefSeq" id="WP_067427169.1">
    <property type="nucleotide sequence ID" value="NZ_LZEX01000046.1"/>
</dbReference>
<dbReference type="PROSITE" id="PS51186">
    <property type="entry name" value="GNAT"/>
    <property type="match status" value="1"/>
</dbReference>
<protein>
    <submittedName>
        <fullName evidence="4">GNAT family acetyltransferase</fullName>
    </submittedName>
</protein>
<dbReference type="EMBL" id="LZEX01000046">
    <property type="protein sequence ID" value="OBU02127.1"/>
    <property type="molecule type" value="Genomic_DNA"/>
</dbReference>
<dbReference type="PANTHER" id="PTHR43420">
    <property type="entry name" value="ACETYLTRANSFERASE"/>
    <property type="match status" value="1"/>
</dbReference>